<name>A0A7C8MEE5_9PLEO</name>
<feature type="compositionally biased region" description="Polar residues" evidence="1">
    <location>
        <begin position="483"/>
        <end position="494"/>
    </location>
</feature>
<dbReference type="OrthoDB" id="10687813at2759"/>
<keyword evidence="3" id="KW-1185">Reference proteome</keyword>
<proteinExistence type="predicted"/>
<feature type="region of interest" description="Disordered" evidence="1">
    <location>
        <begin position="61"/>
        <end position="127"/>
    </location>
</feature>
<protein>
    <submittedName>
        <fullName evidence="2">Uncharacterized protein</fullName>
    </submittedName>
</protein>
<feature type="compositionally biased region" description="Polar residues" evidence="1">
    <location>
        <begin position="381"/>
        <end position="402"/>
    </location>
</feature>
<evidence type="ECO:0000313" key="3">
    <source>
        <dbReference type="Proteomes" id="UP000481861"/>
    </source>
</evidence>
<reference evidence="2 3" key="1">
    <citation type="submission" date="2020-01" db="EMBL/GenBank/DDBJ databases">
        <authorList>
            <consortium name="DOE Joint Genome Institute"/>
            <person name="Haridas S."/>
            <person name="Albert R."/>
            <person name="Binder M."/>
            <person name="Bloem J."/>
            <person name="Labutti K."/>
            <person name="Salamov A."/>
            <person name="Andreopoulos B."/>
            <person name="Baker S.E."/>
            <person name="Barry K."/>
            <person name="Bills G."/>
            <person name="Bluhm B.H."/>
            <person name="Cannon C."/>
            <person name="Castanera R."/>
            <person name="Culley D.E."/>
            <person name="Daum C."/>
            <person name="Ezra D."/>
            <person name="Gonzalez J.B."/>
            <person name="Henrissat B."/>
            <person name="Kuo A."/>
            <person name="Liang C."/>
            <person name="Lipzen A."/>
            <person name="Lutzoni F."/>
            <person name="Magnuson J."/>
            <person name="Mondo S."/>
            <person name="Nolan M."/>
            <person name="Ohm R."/>
            <person name="Pangilinan J."/>
            <person name="Park H.-J.H."/>
            <person name="Ramirez L."/>
            <person name="Alfaro M."/>
            <person name="Sun H."/>
            <person name="Tritt A."/>
            <person name="Yoshinaga Y."/>
            <person name="Zwiers L.-H.L."/>
            <person name="Turgeon B.G."/>
            <person name="Goodwin S.B."/>
            <person name="Spatafora J.W."/>
            <person name="Crous P.W."/>
            <person name="Grigoriev I.V."/>
        </authorList>
    </citation>
    <scope>NUCLEOTIDE SEQUENCE [LARGE SCALE GENOMIC DNA]</scope>
    <source>
        <strain evidence="2 3">CBS 611.86</strain>
    </source>
</reference>
<evidence type="ECO:0000256" key="1">
    <source>
        <dbReference type="SAM" id="MobiDB-lite"/>
    </source>
</evidence>
<feature type="region of interest" description="Disordered" evidence="1">
    <location>
        <begin position="562"/>
        <end position="615"/>
    </location>
</feature>
<feature type="region of interest" description="Disordered" evidence="1">
    <location>
        <begin position="449"/>
        <end position="517"/>
    </location>
</feature>
<comment type="caution">
    <text evidence="2">The sequence shown here is derived from an EMBL/GenBank/DDBJ whole genome shotgun (WGS) entry which is preliminary data.</text>
</comment>
<feature type="region of interest" description="Disordered" evidence="1">
    <location>
        <begin position="381"/>
        <end position="436"/>
    </location>
</feature>
<gene>
    <name evidence="2" type="ORF">BDV95DRAFT_179650</name>
</gene>
<feature type="compositionally biased region" description="Low complexity" evidence="1">
    <location>
        <begin position="61"/>
        <end position="71"/>
    </location>
</feature>
<feature type="compositionally biased region" description="Polar residues" evidence="1">
    <location>
        <begin position="457"/>
        <end position="475"/>
    </location>
</feature>
<feature type="region of interest" description="Disordered" evidence="1">
    <location>
        <begin position="171"/>
        <end position="192"/>
    </location>
</feature>
<organism evidence="2 3">
    <name type="scientific">Massariosphaeria phaeospora</name>
    <dbReference type="NCBI Taxonomy" id="100035"/>
    <lineage>
        <taxon>Eukaryota</taxon>
        <taxon>Fungi</taxon>
        <taxon>Dikarya</taxon>
        <taxon>Ascomycota</taxon>
        <taxon>Pezizomycotina</taxon>
        <taxon>Dothideomycetes</taxon>
        <taxon>Pleosporomycetidae</taxon>
        <taxon>Pleosporales</taxon>
        <taxon>Pleosporales incertae sedis</taxon>
        <taxon>Massariosphaeria</taxon>
    </lineage>
</organism>
<feature type="compositionally biased region" description="Polar residues" evidence="1">
    <location>
        <begin position="504"/>
        <end position="517"/>
    </location>
</feature>
<dbReference type="Proteomes" id="UP000481861">
    <property type="component" value="Unassembled WGS sequence"/>
</dbReference>
<sequence length="664" mass="73397">MSPASSPHSQLPLNVLHRWHILQERHKEELAELNRHHTATLGRHAVEQHGFWTQYQAIAPDSQASPPQSSALKPDFTTQRVKNKSKPTDPNLPASKTTAEIIDLTSDGETEPTASRTVESFPTSSSDSFKTAKETLERVQNQPQVKGENDRNKTRSLASPFTFTPRQHIKQPFNIGTSPQCARSRKKPLPLDKPTEFTVNQFLQQQEDYSRTQKTPVRVPRDQALLALQQQRKQGDFVGNILHNGRSQSWAPALGKIFEPLDEDTHMEDAPEEMAKRSLIIRLRFISTEARKEFAAKVNSGKKDTALPSLQYGLMSPPSSNGPGTPHDLNEDARSAILSSFQRSVTPKTPRNTPGPPAFKIPTLPTFGACATALHQKRNQRASSLASQVSNFSTLSKSTTPTAKKRKKVLDVSDESDYEPTPPSSPEASVQPAPTKPKTVFKKVKGANGFGFRPVTLTPQTPSSQGNNRATTAAPSTPKKQRTNFPYTQASPMSPSERAAQAKAQRSSTAAPSTAMQSLVTRRNIRATRLKAEASLKATNDEVLRQESLTEEQHMQELGELADTEDIEGVKGGMRGLSLTPSLGGGRRARPRGSVQEEPPVYTSEDWKKDRQHGDRWIAKRSVEMPGNEGEGGEEDAELDIRHTEVVDGVIVDKRTRFRRGVRK</sequence>
<feature type="compositionally biased region" description="Polar residues" evidence="1">
    <location>
        <begin position="112"/>
        <end position="127"/>
    </location>
</feature>
<feature type="region of interest" description="Disordered" evidence="1">
    <location>
        <begin position="312"/>
        <end position="331"/>
    </location>
</feature>
<accession>A0A7C8MEE5</accession>
<dbReference type="EMBL" id="JAADJZ010000023">
    <property type="protein sequence ID" value="KAF2867424.1"/>
    <property type="molecule type" value="Genomic_DNA"/>
</dbReference>
<feature type="compositionally biased region" description="Basic and acidic residues" evidence="1">
    <location>
        <begin position="605"/>
        <end position="615"/>
    </location>
</feature>
<evidence type="ECO:0000313" key="2">
    <source>
        <dbReference type="EMBL" id="KAF2867424.1"/>
    </source>
</evidence>
<dbReference type="AlphaFoldDB" id="A0A7C8MEE5"/>